<evidence type="ECO:0000256" key="3">
    <source>
        <dbReference type="ARBA" id="ARBA00022448"/>
    </source>
</evidence>
<feature type="domain" description="ABC transporter" evidence="8">
    <location>
        <begin position="57"/>
        <end position="276"/>
    </location>
</feature>
<proteinExistence type="inferred from homology"/>
<dbReference type="SMART" id="SM00382">
    <property type="entry name" value="AAA"/>
    <property type="match status" value="1"/>
</dbReference>
<comment type="caution">
    <text evidence="9">The sequence shown here is derived from an EMBL/GenBank/DDBJ whole genome shotgun (WGS) entry which is preliminary data.</text>
</comment>
<keyword evidence="3" id="KW-0813">Transport</keyword>
<keyword evidence="10" id="KW-1185">Reference proteome</keyword>
<dbReference type="Pfam" id="PF00005">
    <property type="entry name" value="ABC_tran"/>
    <property type="match status" value="1"/>
</dbReference>
<dbReference type="InterPro" id="IPR003593">
    <property type="entry name" value="AAA+_ATPase"/>
</dbReference>
<gene>
    <name evidence="9" type="ORF">HNR61_003129</name>
</gene>
<dbReference type="GO" id="GO:0016887">
    <property type="term" value="F:ATP hydrolysis activity"/>
    <property type="evidence" value="ECO:0007669"/>
    <property type="project" value="InterPro"/>
</dbReference>
<evidence type="ECO:0000256" key="5">
    <source>
        <dbReference type="ARBA" id="ARBA00022840"/>
    </source>
</evidence>
<name>A0A7W3LNQ1_ACTNM</name>
<accession>A0A7W3LNQ1</accession>
<dbReference type="PANTHER" id="PTHR42711">
    <property type="entry name" value="ABC TRANSPORTER ATP-BINDING PROTEIN"/>
    <property type="match status" value="1"/>
</dbReference>
<evidence type="ECO:0000256" key="6">
    <source>
        <dbReference type="ARBA" id="ARBA00023251"/>
    </source>
</evidence>
<dbReference type="GO" id="GO:0005886">
    <property type="term" value="C:plasma membrane"/>
    <property type="evidence" value="ECO:0007669"/>
    <property type="project" value="UniProtKB-SubCell"/>
</dbReference>
<dbReference type="GO" id="GO:0005524">
    <property type="term" value="F:ATP binding"/>
    <property type="evidence" value="ECO:0007669"/>
    <property type="project" value="UniProtKB-KW"/>
</dbReference>
<evidence type="ECO:0000313" key="10">
    <source>
        <dbReference type="Proteomes" id="UP000572680"/>
    </source>
</evidence>
<evidence type="ECO:0000313" key="9">
    <source>
        <dbReference type="EMBL" id="MBA8951498.1"/>
    </source>
</evidence>
<comment type="similarity">
    <text evidence="2">Belongs to the ABC transporter superfamily.</text>
</comment>
<feature type="region of interest" description="Disordered" evidence="7">
    <location>
        <begin position="1"/>
        <end position="49"/>
    </location>
</feature>
<dbReference type="EMBL" id="JACJIA010000003">
    <property type="protein sequence ID" value="MBA8951498.1"/>
    <property type="molecule type" value="Genomic_DNA"/>
</dbReference>
<dbReference type="GO" id="GO:0046677">
    <property type="term" value="P:response to antibiotic"/>
    <property type="evidence" value="ECO:0007669"/>
    <property type="project" value="UniProtKB-KW"/>
</dbReference>
<dbReference type="AlphaFoldDB" id="A0A7W3LNQ1"/>
<organism evidence="9 10">
    <name type="scientific">Actinomadura namibiensis</name>
    <dbReference type="NCBI Taxonomy" id="182080"/>
    <lineage>
        <taxon>Bacteria</taxon>
        <taxon>Bacillati</taxon>
        <taxon>Actinomycetota</taxon>
        <taxon>Actinomycetes</taxon>
        <taxon>Streptosporangiales</taxon>
        <taxon>Thermomonosporaceae</taxon>
        <taxon>Actinomadura</taxon>
    </lineage>
</organism>
<evidence type="ECO:0000259" key="8">
    <source>
        <dbReference type="PROSITE" id="PS50893"/>
    </source>
</evidence>
<dbReference type="Proteomes" id="UP000572680">
    <property type="component" value="Unassembled WGS sequence"/>
</dbReference>
<comment type="subcellular location">
    <subcellularLocation>
        <location evidence="1">Cell membrane</location>
        <topology evidence="1">Peripheral membrane protein</topology>
    </subcellularLocation>
</comment>
<dbReference type="InterPro" id="IPR050763">
    <property type="entry name" value="ABC_transporter_ATP-binding"/>
</dbReference>
<dbReference type="InterPro" id="IPR003439">
    <property type="entry name" value="ABC_transporter-like_ATP-bd"/>
</dbReference>
<evidence type="ECO:0000256" key="4">
    <source>
        <dbReference type="ARBA" id="ARBA00022741"/>
    </source>
</evidence>
<sequence length="278" mass="28499">MNPEPADTTPPVTTTPAADGTIGGIAPSAAGPAAGPGADGGRSGTGADEHASPALRVAAEGLTLRGARGPVFQDVSFSVPAGELAVISGVAGTGRTSLLLTLGGRMKPTSGTATVGDLELPGRLRAVQRVTSLGVVANVTDLDPTLTVREHLSEALDLREGLFGRWRGRGDRIRRALERVGLDVAPGTFAQDLLPDETQLLGAAIGLTGAPGVLLLDDVDEGLPPARQRALWERLRAVADSGATVLATCHDPEPAEGLARHVLILPDPRDALLEETSR</sequence>
<evidence type="ECO:0000256" key="2">
    <source>
        <dbReference type="ARBA" id="ARBA00005417"/>
    </source>
</evidence>
<keyword evidence="6" id="KW-0046">Antibiotic resistance</keyword>
<dbReference type="SUPFAM" id="SSF52540">
    <property type="entry name" value="P-loop containing nucleoside triphosphate hydrolases"/>
    <property type="match status" value="1"/>
</dbReference>
<dbReference type="PROSITE" id="PS50893">
    <property type="entry name" value="ABC_TRANSPORTER_2"/>
    <property type="match status" value="1"/>
</dbReference>
<reference evidence="9 10" key="1">
    <citation type="submission" date="2020-08" db="EMBL/GenBank/DDBJ databases">
        <title>Genomic Encyclopedia of Type Strains, Phase IV (KMG-IV): sequencing the most valuable type-strain genomes for metagenomic binning, comparative biology and taxonomic classification.</title>
        <authorList>
            <person name="Goeker M."/>
        </authorList>
    </citation>
    <scope>NUCLEOTIDE SEQUENCE [LARGE SCALE GENOMIC DNA]</scope>
    <source>
        <strain evidence="9 10">DSM 44197</strain>
    </source>
</reference>
<keyword evidence="5" id="KW-0067">ATP-binding</keyword>
<dbReference type="Gene3D" id="3.40.50.300">
    <property type="entry name" value="P-loop containing nucleotide triphosphate hydrolases"/>
    <property type="match status" value="1"/>
</dbReference>
<keyword evidence="4" id="KW-0547">Nucleotide-binding</keyword>
<feature type="compositionally biased region" description="Low complexity" evidence="7">
    <location>
        <begin position="1"/>
        <end position="36"/>
    </location>
</feature>
<evidence type="ECO:0000256" key="1">
    <source>
        <dbReference type="ARBA" id="ARBA00004202"/>
    </source>
</evidence>
<protein>
    <submittedName>
        <fullName evidence="9">ABC-type multidrug transport system ATPase subunit</fullName>
    </submittedName>
</protein>
<dbReference type="PANTHER" id="PTHR42711:SF5">
    <property type="entry name" value="ABC TRANSPORTER ATP-BINDING PROTEIN NATA"/>
    <property type="match status" value="1"/>
</dbReference>
<dbReference type="RefSeq" id="WP_182843811.1">
    <property type="nucleotide sequence ID" value="NZ_JACJIA010000003.1"/>
</dbReference>
<evidence type="ECO:0000256" key="7">
    <source>
        <dbReference type="SAM" id="MobiDB-lite"/>
    </source>
</evidence>
<dbReference type="InterPro" id="IPR027417">
    <property type="entry name" value="P-loop_NTPase"/>
</dbReference>